<evidence type="ECO:0000313" key="3">
    <source>
        <dbReference type="Proteomes" id="UP000199687"/>
    </source>
</evidence>
<accession>A0A1H9V420</accession>
<proteinExistence type="predicted"/>
<reference evidence="2 3" key="1">
    <citation type="submission" date="2016-10" db="EMBL/GenBank/DDBJ databases">
        <authorList>
            <person name="de Groot N.N."/>
        </authorList>
    </citation>
    <scope>NUCLEOTIDE SEQUENCE [LARGE SCALE GENOMIC DNA]</scope>
    <source>
        <strain evidence="2 3">CGMCC 1.7727</strain>
    </source>
</reference>
<dbReference type="AlphaFoldDB" id="A0A1H9V420"/>
<feature type="region of interest" description="Disordered" evidence="1">
    <location>
        <begin position="79"/>
        <end position="104"/>
    </location>
</feature>
<keyword evidence="3" id="KW-1185">Reference proteome</keyword>
<evidence type="ECO:0000313" key="2">
    <source>
        <dbReference type="EMBL" id="SES16338.1"/>
    </source>
</evidence>
<dbReference type="STRING" id="531814.SAMN04487944_12131"/>
<organism evidence="2 3">
    <name type="scientific">Gracilibacillus ureilyticus</name>
    <dbReference type="NCBI Taxonomy" id="531814"/>
    <lineage>
        <taxon>Bacteria</taxon>
        <taxon>Bacillati</taxon>
        <taxon>Bacillota</taxon>
        <taxon>Bacilli</taxon>
        <taxon>Bacillales</taxon>
        <taxon>Bacillaceae</taxon>
        <taxon>Gracilibacillus</taxon>
    </lineage>
</organism>
<dbReference type="OrthoDB" id="2972745at2"/>
<evidence type="ECO:0000256" key="1">
    <source>
        <dbReference type="SAM" id="MobiDB-lite"/>
    </source>
</evidence>
<dbReference type="Proteomes" id="UP000199687">
    <property type="component" value="Unassembled WGS sequence"/>
</dbReference>
<sequence>MERPDLKKLADDLKEQSKPIITEALINGANHISNGMNNAVGDVNQSPKVLLRSISTTLRNGVMLVGQEILANSTDIIKKDRKSSTPAKTPEEEIMNMRELEEEA</sequence>
<dbReference type="EMBL" id="FOGL01000021">
    <property type="protein sequence ID" value="SES16338.1"/>
    <property type="molecule type" value="Genomic_DNA"/>
</dbReference>
<name>A0A1H9V420_9BACI</name>
<feature type="compositionally biased region" description="Basic and acidic residues" evidence="1">
    <location>
        <begin position="89"/>
        <end position="104"/>
    </location>
</feature>
<dbReference type="RefSeq" id="WP_089743350.1">
    <property type="nucleotide sequence ID" value="NZ_FOGL01000021.1"/>
</dbReference>
<gene>
    <name evidence="2" type="ORF">SAMN04487944_12131</name>
</gene>
<protein>
    <submittedName>
        <fullName evidence="2">Uncharacterized protein</fullName>
    </submittedName>
</protein>